<keyword evidence="2" id="KW-1185">Reference proteome</keyword>
<evidence type="ECO:0000313" key="2">
    <source>
        <dbReference type="Proteomes" id="UP000533639"/>
    </source>
</evidence>
<name>A0A9N8P0P4_9FLAO</name>
<evidence type="ECO:0000313" key="1">
    <source>
        <dbReference type="EMBL" id="CAC9973187.1"/>
    </source>
</evidence>
<reference evidence="1 2" key="1">
    <citation type="submission" date="2020-06" db="EMBL/GenBank/DDBJ databases">
        <authorList>
            <person name="Criscuolo A."/>
        </authorList>
    </citation>
    <scope>NUCLEOTIDE SEQUENCE [LARGE SCALE GENOMIC DNA]</scope>
    <source>
        <strain evidence="1">PXU-55</strain>
    </source>
</reference>
<dbReference type="EMBL" id="CAIJDE010000029">
    <property type="protein sequence ID" value="CAC9973187.1"/>
    <property type="molecule type" value="Genomic_DNA"/>
</dbReference>
<dbReference type="Gene3D" id="3.40.1000.10">
    <property type="entry name" value="Mog1/PsbP, alpha/beta/alpha sandwich"/>
    <property type="match status" value="1"/>
</dbReference>
<proteinExistence type="predicted"/>
<comment type="caution">
    <text evidence="1">The sequence shown here is derived from an EMBL/GenBank/DDBJ whole genome shotgun (WGS) entry which is preliminary data.</text>
</comment>
<protein>
    <recommendedName>
        <fullName evidence="3">Lipoprotein</fullName>
    </recommendedName>
</protein>
<gene>
    <name evidence="1" type="ORF">FLAPXU55_00866</name>
</gene>
<sequence length="198" mass="22802">MKKIISLLFLVALSSCDQNHSNEKFEKKTVENKYSLSVPESLGVTTELNDQASLQLQNQFDEFYVIVIDELKSDFVNAIENNLLNTTPDLDGYYNATLNNFKKSGLKDFKLYDVKKKKINSSSAIVFSVSGISDGFNVFYRFAIVQGKNRYYQIMSWTEASKEKQYTERMNRILDSFNVEEAGYSKSKNRLAKDRTKK</sequence>
<organism evidence="1 2">
    <name type="scientific">Flavobacterium panici</name>
    <dbReference type="NCBI Taxonomy" id="2654843"/>
    <lineage>
        <taxon>Bacteria</taxon>
        <taxon>Pseudomonadati</taxon>
        <taxon>Bacteroidota</taxon>
        <taxon>Flavobacteriia</taxon>
        <taxon>Flavobacteriales</taxon>
        <taxon>Flavobacteriaceae</taxon>
        <taxon>Flavobacterium</taxon>
    </lineage>
</organism>
<accession>A0A9N8P0P4</accession>
<dbReference type="Proteomes" id="UP000533639">
    <property type="component" value="Unassembled WGS sequence"/>
</dbReference>
<evidence type="ECO:0008006" key="3">
    <source>
        <dbReference type="Google" id="ProtNLM"/>
    </source>
</evidence>
<dbReference type="RefSeq" id="WP_180856744.1">
    <property type="nucleotide sequence ID" value="NZ_CAIJDE010000029.1"/>
</dbReference>
<dbReference type="AlphaFoldDB" id="A0A9N8P0P4"/>
<dbReference type="PROSITE" id="PS51257">
    <property type="entry name" value="PROKAR_LIPOPROTEIN"/>
    <property type="match status" value="1"/>
</dbReference>